<dbReference type="GO" id="GO:0003899">
    <property type="term" value="F:DNA-directed RNA polymerase activity"/>
    <property type="evidence" value="ECO:0007669"/>
    <property type="project" value="InterPro"/>
</dbReference>
<dbReference type="SUPFAM" id="SSF48403">
    <property type="entry name" value="Ankyrin repeat"/>
    <property type="match status" value="1"/>
</dbReference>
<evidence type="ECO:0000313" key="21">
    <source>
        <dbReference type="Proteomes" id="UP000309601"/>
    </source>
</evidence>
<evidence type="ECO:0000256" key="9">
    <source>
        <dbReference type="ARBA" id="ARBA00022737"/>
    </source>
</evidence>
<dbReference type="InterPro" id="IPR025151">
    <property type="entry name" value="ELYS_dom"/>
</dbReference>
<dbReference type="SUPFAM" id="SSF56747">
    <property type="entry name" value="Prim-pol domain"/>
    <property type="match status" value="1"/>
</dbReference>
<dbReference type="Pfam" id="PF02136">
    <property type="entry name" value="NTF2"/>
    <property type="match status" value="1"/>
</dbReference>
<evidence type="ECO:0000256" key="14">
    <source>
        <dbReference type="RuleBase" id="RU003514"/>
    </source>
</evidence>
<dbReference type="Proteomes" id="UP000309601">
    <property type="component" value="Unassembled WGS sequence"/>
</dbReference>
<comment type="caution">
    <text evidence="20">The sequence shown here is derived from an EMBL/GenBank/DDBJ whole genome shotgun (WGS) entry which is preliminary data.</text>
</comment>
<dbReference type="InterPro" id="IPR002755">
    <property type="entry name" value="DNA_primase_S"/>
</dbReference>
<dbReference type="GO" id="GO:0008081">
    <property type="term" value="F:phosphoric diester hydrolase activity"/>
    <property type="evidence" value="ECO:0007669"/>
    <property type="project" value="InterPro"/>
</dbReference>
<dbReference type="PROSITE" id="PS50088">
    <property type="entry name" value="ANK_REPEAT"/>
    <property type="match status" value="1"/>
</dbReference>
<dbReference type="PROSITE" id="PS51704">
    <property type="entry name" value="GP_PDE"/>
    <property type="match status" value="1"/>
</dbReference>
<dbReference type="EMBL" id="SPRW01000003">
    <property type="protein sequence ID" value="TIC70589.1"/>
    <property type="molecule type" value="Genomic_DNA"/>
</dbReference>
<dbReference type="CDD" id="cd00780">
    <property type="entry name" value="NTF2"/>
    <property type="match status" value="1"/>
</dbReference>
<dbReference type="PROSITE" id="PS51382">
    <property type="entry name" value="SPX"/>
    <property type="match status" value="1"/>
</dbReference>
<evidence type="ECO:0000256" key="7">
    <source>
        <dbReference type="ARBA" id="ARBA00022705"/>
    </source>
</evidence>
<dbReference type="InterPro" id="IPR036770">
    <property type="entry name" value="Ankyrin_rpt-contain_sf"/>
</dbReference>
<keyword evidence="11" id="KW-0804">Transcription</keyword>
<feature type="compositionally biased region" description="Low complexity" evidence="15">
    <location>
        <begin position="2150"/>
        <end position="2174"/>
    </location>
</feature>
<gene>
    <name evidence="20" type="ORF">E3Q02_00442</name>
</gene>
<feature type="compositionally biased region" description="Polar residues" evidence="15">
    <location>
        <begin position="671"/>
        <end position="686"/>
    </location>
</feature>
<dbReference type="SUPFAM" id="SSF54427">
    <property type="entry name" value="NTF2-like"/>
    <property type="match status" value="1"/>
</dbReference>
<evidence type="ECO:0000256" key="13">
    <source>
        <dbReference type="PROSITE-ProRule" id="PRU00023"/>
    </source>
</evidence>
<keyword evidence="4 14" id="KW-0639">Primosome</keyword>
<dbReference type="GO" id="GO:0046872">
    <property type="term" value="F:metal ion binding"/>
    <property type="evidence" value="ECO:0007669"/>
    <property type="project" value="UniProtKB-KW"/>
</dbReference>
<keyword evidence="6" id="KW-0548">Nucleotidyltransferase</keyword>
<keyword evidence="12" id="KW-0539">Nucleus</keyword>
<evidence type="ECO:0000313" key="20">
    <source>
        <dbReference type="EMBL" id="TIC70589.1"/>
    </source>
</evidence>
<dbReference type="CDD" id="cd04860">
    <property type="entry name" value="AE_Prim_S"/>
    <property type="match status" value="1"/>
</dbReference>
<keyword evidence="16" id="KW-0472">Membrane</keyword>
<feature type="compositionally biased region" description="Low complexity" evidence="15">
    <location>
        <begin position="2247"/>
        <end position="2260"/>
    </location>
</feature>
<dbReference type="GO" id="GO:0005658">
    <property type="term" value="C:alpha DNA polymerase:primase complex"/>
    <property type="evidence" value="ECO:0007669"/>
    <property type="project" value="UniProtKB-ARBA"/>
</dbReference>
<dbReference type="GO" id="GO:0005737">
    <property type="term" value="C:cytoplasm"/>
    <property type="evidence" value="ECO:0007669"/>
    <property type="project" value="UniProtKB-ARBA"/>
</dbReference>
<dbReference type="Gene3D" id="3.10.450.50">
    <property type="match status" value="1"/>
</dbReference>
<feature type="compositionally biased region" description="Low complexity" evidence="15">
    <location>
        <begin position="590"/>
        <end position="605"/>
    </location>
</feature>
<dbReference type="GO" id="GO:0003723">
    <property type="term" value="F:RNA binding"/>
    <property type="evidence" value="ECO:0007669"/>
    <property type="project" value="UniProtKB-KW"/>
</dbReference>
<feature type="domain" description="GP-PDE" evidence="19">
    <location>
        <begin position="1421"/>
        <end position="1691"/>
    </location>
</feature>
<keyword evidence="13" id="KW-0040">ANK repeat</keyword>
<evidence type="ECO:0000259" key="17">
    <source>
        <dbReference type="PROSITE" id="PS50177"/>
    </source>
</evidence>
<feature type="domain" description="SPX" evidence="18">
    <location>
        <begin position="709"/>
        <end position="878"/>
    </location>
</feature>
<dbReference type="GO" id="GO:0006269">
    <property type="term" value="P:DNA replication, synthesis of primer"/>
    <property type="evidence" value="ECO:0007669"/>
    <property type="project" value="UniProtKB-KW"/>
</dbReference>
<comment type="similarity">
    <text evidence="2 14">Belongs to the eukaryotic-type primase small subunit family.</text>
</comment>
<dbReference type="InterPro" id="IPR032710">
    <property type="entry name" value="NTF2-like_dom_sf"/>
</dbReference>
<accession>A0AB38N0M8</accession>
<keyword evidence="5 14" id="KW-0808">Transferase</keyword>
<dbReference type="Pfam" id="PF25329">
    <property type="entry name" value="C2_GDE1"/>
    <property type="match status" value="1"/>
</dbReference>
<protein>
    <recommendedName>
        <fullName evidence="14">DNA primase</fullName>
        <ecNumber evidence="14">2.7.7.-</ecNumber>
    </recommendedName>
</protein>
<dbReference type="InterPro" id="IPR057506">
    <property type="entry name" value="C2_GPCPD1"/>
</dbReference>
<dbReference type="Pfam" id="PF13934">
    <property type="entry name" value="ELYS"/>
    <property type="match status" value="1"/>
</dbReference>
<feature type="repeat" description="ANK" evidence="13">
    <location>
        <begin position="1162"/>
        <end position="1194"/>
    </location>
</feature>
<dbReference type="Pfam" id="PF03105">
    <property type="entry name" value="SPX"/>
    <property type="match status" value="1"/>
</dbReference>
<evidence type="ECO:0000256" key="1">
    <source>
        <dbReference type="ARBA" id="ARBA00004123"/>
    </source>
</evidence>
<evidence type="ECO:0000256" key="10">
    <source>
        <dbReference type="ARBA" id="ARBA00022884"/>
    </source>
</evidence>
<feature type="transmembrane region" description="Helical" evidence="16">
    <location>
        <begin position="72"/>
        <end position="94"/>
    </location>
</feature>
<evidence type="ECO:0000256" key="16">
    <source>
        <dbReference type="SAM" id="Phobius"/>
    </source>
</evidence>
<keyword evidence="16" id="KW-1133">Transmembrane helix</keyword>
<dbReference type="GO" id="GO:0006629">
    <property type="term" value="P:lipid metabolic process"/>
    <property type="evidence" value="ECO:0007669"/>
    <property type="project" value="InterPro"/>
</dbReference>
<name>A0AB38N0M8_9BASI</name>
<dbReference type="CDD" id="cd14483">
    <property type="entry name" value="SPX_PHO81_NUC-2_like"/>
    <property type="match status" value="1"/>
</dbReference>
<sequence>MHEIAGVLCVFNMPRELSTDLLLLRLLLSDLDIERILSSDLLTDREREGDRDPQPELRERERETGRLPESILVTYVYIYIITHSAVLVMLIVLVPSSAYLIKNILNLEQRWSTHLTHLDDASNPHVTRAYYERLFPFKQMYQFYNVPTRLFTNREFAFTVKDDIYLRYLSFSTWDEWKKETLRLNPTRFEIGAVYTARPRDKKSLGPSAFKTKERELVFDIDMTDYDEIRTCAAGKDICEQCWGFVVAAMRILDTVLRQDFGYKHLLWVFSGRRGIHCWVSDPAARALTDEQRKALVGYIEVVRGSAQQAKKVHISQNLPRGAPWHPSLMRGYEQLYECFEKTVLEDQDAFRDDPAWRTLLSLLPDQDVAKSLSNEWVNKPGLNSRDKFKQIRKVCVPVDVSKAEEFNPSKVPTIGQLLRELEQLPATAGRDVSQVAEVGWQFVTQYYNYVNAKPENLHYFYNKDSTFIHGFEDGDERTCFGQSEINSRVSEIGFENCKVFVHSLDSQSSADGGILVQVVGEMSNRNGPWRKFAQTFFLAQQQSGYFVLNDIFRYLRDDDEVDEEKQHTPVADVESDLKETTEDEATNGIAAPKVASPVPAAIASPTPPADVQTGEAEKVSSPVPATATTSAVQSPKPAVASPEKSNQPKTWANLAASNSKKWGQVAQDKVSPSIQSAATATSPRTNKADASKPLSQAQQNVQSVSHALCFVKNVTDQIQSNQIPGWSQQYLDYKALKKIINSMIKGRPKDAGSLSIGIRPRKTSGNDNGVEEVSIEEYRSAFFFKLERELEKINAFYLAKESELKIRIQILIDKKRVLATTNNKQSNEVALDEGFQYFERQLVALQAYVDINATGFRKILKKWDKRSKSNTKELYLARQVEVQPVFNREALAELSNVVATNLIDLENLKNQNQQDQLGDPMSIDGDLETNSDIENIIIKLLKKDNTEGLIGLLQNHKGLRLTWESLAYATSQEQIDSLISLASIEWSYIDDINNRTCLHKAAIVGNLPLLLLALENKVEPTRTDIYGRNSVHYAALNGHDKILEHLLKLDVIDGATPDLDGYTPSLYTIVNGHDDCLKLLVSQLSSPAASNLHPLCLAAQYGHESIVKTLLSLSKDDIGPNAEGLYPQHLAARGGHANICKLLATKGGEKQGGLHIKDKYSAWTPLIHAADSGHIESVDVLLEFGCDPTALDENDNSAVFYAAWNGHMDCVDALMKVKRSEVPIEKIMKSPKSDKNGGDLDEIPSLALPPPMMPLRIYGHNYLLKRSLLNVILTPTPIRLSENDEEFKWSSLKLIVMQKPDMLNAPYHLIIPSQKQEIERSLSEFSFQIETEHNVSLDFSLYPGFGSVIMGKAVALPQALMISRENKHTLPIIDNHLKTIGRITFETSLIKPYVGLQEHSANVNAYWKSTTSVSANNQSHPTLNKRDSPTLTPTGHGEDSGNSATIITSSSLPSEFTRLYVQSSKDSKAVVSSSRDSKNGLPFNGLEGIRGLQVNDFMFEDLCKLSKQNQVDAESLGKNAKLASMESIFEQLPKFSHVLLDVKRGDVGDINSYIDDILKFTYATASSSTRNMAFVTSDTDVAVCLQWKQPHFPVFVKLTSQGSVKESVDFIKSNNLLGLFVDHDLLMRITMILKLNYELEHKLIAKKSEFKPPVDILDVDENAFVYDIMRLYNLSGSLPFKNHVHLHSFNKEVQDKGVLDGLRDVLLAYAIPSIQSEVSSNVRITASALRALDEGDYNLAIGLLNSPAFLHTLVTLDNYKIMDLLYNNPTNETQLKRSSRVISFVRSSRNTSDILSNERCERIYVSALASKSIPAAMNYINGRQSGLNRSILIEEILKVSLLPNPVAKLLEELSKLSLTDGDVEVIRAFANGTSSLTSTSVSPSSIAAAHDLLLVRYIQAGQIPDAIKLNKGALSVVLSHGIGSVKRGQLISEAWSVLPGVQKTLVEREVGKDEKQEESDEEMVQDPPQPETTQVGSWIDVRLEQENKVPATPFAPLRKAAPPVLPQSPLSGPPKFSTPTAPTSTPVRNVQTKHKVAESPFAQLLGKSIAREKEKNEQLNKSINKSAFEIPSVTDIASRSLSTPAKRTQKNVHTPVVQTPEAGNESKDKITDLPDLQALQSVRRTRSVMPSVKKEDKRDDDDDIEVPGSYPYTPQPTKQQQSQRNLRSTTLRSSNRRTSLKRNSDDVQMDESDDDEIALPGSYIPTPQPARGRKSSAGGPPKSAVKRTTRRISNAGSNPPAPAPPTTRRQTRSSSRLNN</sequence>
<dbReference type="InterPro" id="IPR002110">
    <property type="entry name" value="Ankyrin_rpt"/>
</dbReference>
<dbReference type="SMART" id="SM00248">
    <property type="entry name" value="ANK"/>
    <property type="match status" value="7"/>
</dbReference>
<feature type="region of interest" description="Disordered" evidence="15">
    <location>
        <begin position="1415"/>
        <end position="1448"/>
    </location>
</feature>
<feature type="compositionally biased region" description="Polar residues" evidence="15">
    <location>
        <begin position="644"/>
        <end position="662"/>
    </location>
</feature>
<dbReference type="FunFam" id="3.10.450.50:FF:000003">
    <property type="entry name" value="Nuclear transport factor 2 family protein"/>
    <property type="match status" value="1"/>
</dbReference>
<dbReference type="NCBIfam" id="TIGR00335">
    <property type="entry name" value="primase_sml"/>
    <property type="match status" value="1"/>
</dbReference>
<feature type="compositionally biased region" description="Acidic residues" evidence="15">
    <location>
        <begin position="2188"/>
        <end position="2198"/>
    </location>
</feature>
<dbReference type="EC" id="2.7.7.-" evidence="14"/>
<keyword evidence="16" id="KW-0812">Transmembrane</keyword>
<dbReference type="Pfam" id="PF01896">
    <property type="entry name" value="DNA_primase_S"/>
    <property type="match status" value="1"/>
</dbReference>
<feature type="region of interest" description="Disordered" evidence="15">
    <location>
        <begin position="561"/>
        <end position="698"/>
    </location>
</feature>
<evidence type="ECO:0000259" key="19">
    <source>
        <dbReference type="PROSITE" id="PS51704"/>
    </source>
</evidence>
<dbReference type="InterPro" id="IPR014052">
    <property type="entry name" value="DNA_primase_ssu_euk/arc"/>
</dbReference>
<dbReference type="Gene3D" id="1.25.40.20">
    <property type="entry name" value="Ankyrin repeat-containing domain"/>
    <property type="match status" value="3"/>
</dbReference>
<dbReference type="PROSITE" id="PS50177">
    <property type="entry name" value="NTF2_DOMAIN"/>
    <property type="match status" value="1"/>
</dbReference>
<keyword evidence="7 14" id="KW-0235">DNA replication</keyword>
<keyword evidence="9" id="KW-0677">Repeat</keyword>
<dbReference type="PANTHER" id="PTHR10536">
    <property type="entry name" value="DNA PRIMASE SMALL SUBUNIT"/>
    <property type="match status" value="1"/>
</dbReference>
<feature type="region of interest" description="Disordered" evidence="15">
    <location>
        <begin position="1997"/>
        <end position="2035"/>
    </location>
</feature>
<dbReference type="InterPro" id="IPR002075">
    <property type="entry name" value="NTF2_dom"/>
</dbReference>
<evidence type="ECO:0000256" key="12">
    <source>
        <dbReference type="ARBA" id="ARBA00023242"/>
    </source>
</evidence>
<organism evidence="20 21">
    <name type="scientific">Wallemia mellicola</name>
    <dbReference type="NCBI Taxonomy" id="1708541"/>
    <lineage>
        <taxon>Eukaryota</taxon>
        <taxon>Fungi</taxon>
        <taxon>Dikarya</taxon>
        <taxon>Basidiomycota</taxon>
        <taxon>Wallemiomycotina</taxon>
        <taxon>Wallemiomycetes</taxon>
        <taxon>Wallemiales</taxon>
        <taxon>Wallemiaceae</taxon>
        <taxon>Wallemia</taxon>
    </lineage>
</organism>
<dbReference type="InterPro" id="IPR030395">
    <property type="entry name" value="GP_PDE_dom"/>
</dbReference>
<comment type="subcellular location">
    <subcellularLocation>
        <location evidence="1">Nucleus</location>
    </subcellularLocation>
</comment>
<dbReference type="PROSITE" id="PS50297">
    <property type="entry name" value="ANK_REP_REGION"/>
    <property type="match status" value="1"/>
</dbReference>
<evidence type="ECO:0000256" key="4">
    <source>
        <dbReference type="ARBA" id="ARBA00022515"/>
    </source>
</evidence>
<dbReference type="Gene3D" id="3.90.920.10">
    <property type="entry name" value="DNA primase, PRIM domain"/>
    <property type="match status" value="1"/>
</dbReference>
<keyword evidence="3 14" id="KW-0240">DNA-directed RNA polymerase</keyword>
<evidence type="ECO:0000256" key="11">
    <source>
        <dbReference type="ARBA" id="ARBA00023163"/>
    </source>
</evidence>
<evidence type="ECO:0000256" key="5">
    <source>
        <dbReference type="ARBA" id="ARBA00022679"/>
    </source>
</evidence>
<keyword evidence="8" id="KW-0479">Metal-binding</keyword>
<evidence type="ECO:0000256" key="3">
    <source>
        <dbReference type="ARBA" id="ARBA00022478"/>
    </source>
</evidence>
<dbReference type="InterPro" id="IPR018222">
    <property type="entry name" value="Nuclear_transport_factor_2_euk"/>
</dbReference>
<keyword evidence="10" id="KW-0694">RNA-binding</keyword>
<evidence type="ECO:0000259" key="18">
    <source>
        <dbReference type="PROSITE" id="PS51382"/>
    </source>
</evidence>
<evidence type="ECO:0000256" key="2">
    <source>
        <dbReference type="ARBA" id="ARBA00009762"/>
    </source>
</evidence>
<feature type="region of interest" description="Disordered" evidence="15">
    <location>
        <begin position="2080"/>
        <end position="2260"/>
    </location>
</feature>
<proteinExistence type="inferred from homology"/>
<dbReference type="InterPro" id="IPR004331">
    <property type="entry name" value="SPX_dom"/>
</dbReference>
<dbReference type="Pfam" id="PF12796">
    <property type="entry name" value="Ank_2"/>
    <property type="match status" value="2"/>
</dbReference>
<feature type="region of interest" description="Disordered" evidence="15">
    <location>
        <begin position="1949"/>
        <end position="1974"/>
    </location>
</feature>
<feature type="domain" description="NTF2" evidence="17">
    <location>
        <begin position="439"/>
        <end position="555"/>
    </location>
</feature>
<reference evidence="20 21" key="1">
    <citation type="submission" date="2019-03" db="EMBL/GenBank/DDBJ databases">
        <title>Sequencing 25 genomes of Wallemia mellicola.</title>
        <authorList>
            <person name="Gostincar C."/>
        </authorList>
    </citation>
    <scope>NUCLEOTIDE SEQUENCE [LARGE SCALE GENOMIC DNA]</scope>
    <source>
        <strain evidence="20 21">EXF-1274</strain>
    </source>
</reference>
<evidence type="ECO:0000256" key="15">
    <source>
        <dbReference type="SAM" id="MobiDB-lite"/>
    </source>
</evidence>
<feature type="compositionally biased region" description="Polar residues" evidence="15">
    <location>
        <begin position="2018"/>
        <end position="2031"/>
    </location>
</feature>
<evidence type="ECO:0000256" key="6">
    <source>
        <dbReference type="ARBA" id="ARBA00022695"/>
    </source>
</evidence>
<evidence type="ECO:0000256" key="8">
    <source>
        <dbReference type="ARBA" id="ARBA00022723"/>
    </source>
</evidence>